<reference evidence="1" key="2">
    <citation type="submission" date="2019-04" db="EMBL/GenBank/DDBJ databases">
        <authorList>
            <person name="Zou H."/>
        </authorList>
    </citation>
    <scope>NUCLEOTIDE SEQUENCE</scope>
    <source>
        <strain evidence="1">2015oxa</strain>
    </source>
</reference>
<dbReference type="RefSeq" id="WP_279255617.1">
    <property type="nucleotide sequence ID" value="NZ_JBCATI010000020.1"/>
</dbReference>
<dbReference type="EMBL" id="SUNE01000015">
    <property type="protein sequence ID" value="MDG5901565.1"/>
    <property type="molecule type" value="Genomic_DNA"/>
</dbReference>
<name>A0AAW6R192_9GAMM</name>
<dbReference type="Proteomes" id="UP001152518">
    <property type="component" value="Unassembled WGS sequence"/>
</dbReference>
<gene>
    <name evidence="1" type="ORF">E2650_17045</name>
</gene>
<dbReference type="AlphaFoldDB" id="A0AAW6R192"/>
<accession>A0AAW6R192</accession>
<evidence type="ECO:0000313" key="1">
    <source>
        <dbReference type="EMBL" id="MDG5901565.1"/>
    </source>
</evidence>
<organism evidence="1">
    <name type="scientific">Shewanella xiamenensis</name>
    <dbReference type="NCBI Taxonomy" id="332186"/>
    <lineage>
        <taxon>Bacteria</taxon>
        <taxon>Pseudomonadati</taxon>
        <taxon>Pseudomonadota</taxon>
        <taxon>Gammaproteobacteria</taxon>
        <taxon>Alteromonadales</taxon>
        <taxon>Shewanellaceae</taxon>
        <taxon>Shewanella</taxon>
    </lineage>
</organism>
<comment type="caution">
    <text evidence="1">The sequence shown here is derived from an EMBL/GenBank/DDBJ whole genome shotgun (WGS) entry which is preliminary data.</text>
</comment>
<proteinExistence type="predicted"/>
<evidence type="ECO:0008006" key="2">
    <source>
        <dbReference type="Google" id="ProtNLM"/>
    </source>
</evidence>
<protein>
    <recommendedName>
        <fullName evidence="2">Transcriptional regulator</fullName>
    </recommendedName>
</protein>
<sequence>MNENTYIPIKLMFKIETSDKNTYLEKVDMDFIYGELYAIDEQVKKLKQIETSPFEFFTASPYEEEQMDFTILHKLNKQNLVVQTLAKVYKGMSDTHKLSDTIEDLMREDLYNTNVIFMYNLMLLYKLIGEFNQFIEDYPYIERTKLADAKASFNEYHKFENEFDIALRFTSDVVSHFYQSKNNRPYKLKTLIKAIDNFCVNQRVPYPKSLESKAFTHFYNQISMFAPIEARKRGRSMKGYSEINEDVFAKEYGYLLLKN</sequence>
<reference evidence="1" key="1">
    <citation type="journal article" date="2019" name="Int J Environ Res Public Health">
        <title>Characterization of Chromosome-Mediated BlaOXA-894 in Shewanella xiamenensis Isolated from Pig Wastewater.</title>
        <authorList>
            <person name="Zou H."/>
            <person name="Zhou Z."/>
            <person name="Xia H."/>
            <person name="Zhao Q."/>
            <person name="Li X."/>
        </authorList>
    </citation>
    <scope>NUCLEOTIDE SEQUENCE</scope>
    <source>
        <strain evidence="1">2015oxa</strain>
    </source>
</reference>